<keyword evidence="5" id="KW-0812">Transmembrane</keyword>
<dbReference type="EMBL" id="CP048649">
    <property type="protein sequence ID" value="QIB70696.1"/>
    <property type="molecule type" value="Genomic_DNA"/>
</dbReference>
<evidence type="ECO:0000256" key="3">
    <source>
        <dbReference type="ARBA" id="ARBA00022729"/>
    </source>
</evidence>
<dbReference type="Gene3D" id="3.40.190.10">
    <property type="entry name" value="Periplasmic binding protein-like II"/>
    <property type="match status" value="2"/>
</dbReference>
<dbReference type="GO" id="GO:0042597">
    <property type="term" value="C:periplasmic space"/>
    <property type="evidence" value="ECO:0007669"/>
    <property type="project" value="UniProtKB-SubCell"/>
</dbReference>
<dbReference type="SUPFAM" id="SSF53850">
    <property type="entry name" value="Periplasmic binding protein-like II"/>
    <property type="match status" value="1"/>
</dbReference>
<dbReference type="InterPro" id="IPR001188">
    <property type="entry name" value="Sperm_putr-bd"/>
</dbReference>
<evidence type="ECO:0000256" key="5">
    <source>
        <dbReference type="SAM" id="Phobius"/>
    </source>
</evidence>
<dbReference type="InterPro" id="IPR006059">
    <property type="entry name" value="SBP"/>
</dbReference>
<sequence length="419" mass="48012">MKHIKPFLALAWAGLLLLTLLAAPLTVAADTDVDSGQPTYDRGYYSRFKGKELEINVYNWGEYLSIGEDGLMDINGEFEKLTGIKVNYSNFETNEGMYAKMKSGANAYDVIFPSDYMVSRLIQEKMVQPLDFDNIPNFKYIGEEFRNPEYDPDNLYSVPYMWGRVCLIYNEKLVGHKIESIDELWNPEYSGKILMFKNSRDAFALALEKLGYSLNTENVKELEQAAQLLKEQKPLIQAYVMDQIFDKMQANEAIIAPYYIGDYYIMKEVNPDLSVYIPENTNIYYDAVCIPSDSRHKEAAEMYINFLNEPQAAADNAEYIMYSSPNTAAVALLDPEISGDKNLYPPVEELVNTQAFINLSEDTNLYIDRLWTDVLSQDEGYLDWVMPAFVVFSVAVLLINSIRKRRKRELNNGGLKNDR</sequence>
<dbReference type="Proteomes" id="UP000466848">
    <property type="component" value="Chromosome"/>
</dbReference>
<dbReference type="AlphaFoldDB" id="A0A858C1Z1"/>
<dbReference type="PANTHER" id="PTHR30222:SF17">
    <property type="entry name" value="SPERMIDINE_PUTRESCINE-BINDING PERIPLASMIC PROTEIN"/>
    <property type="match status" value="1"/>
</dbReference>
<gene>
    <name evidence="7" type="ORF">Ami103574_05380</name>
</gene>
<dbReference type="PANTHER" id="PTHR30222">
    <property type="entry name" value="SPERMIDINE/PUTRESCINE-BINDING PERIPLASMIC PROTEIN"/>
    <property type="match status" value="1"/>
</dbReference>
<evidence type="ECO:0000256" key="2">
    <source>
        <dbReference type="ARBA" id="ARBA00022448"/>
    </source>
</evidence>
<keyword evidence="5" id="KW-0472">Membrane</keyword>
<evidence type="ECO:0000313" key="7">
    <source>
        <dbReference type="EMBL" id="QIB70696.1"/>
    </source>
</evidence>
<evidence type="ECO:0000256" key="1">
    <source>
        <dbReference type="ARBA" id="ARBA00004418"/>
    </source>
</evidence>
<feature type="signal peptide" evidence="6">
    <location>
        <begin position="1"/>
        <end position="28"/>
    </location>
</feature>
<keyword evidence="8" id="KW-1185">Reference proteome</keyword>
<feature type="transmembrane region" description="Helical" evidence="5">
    <location>
        <begin position="384"/>
        <end position="402"/>
    </location>
</feature>
<evidence type="ECO:0000256" key="6">
    <source>
        <dbReference type="SAM" id="SignalP"/>
    </source>
</evidence>
<evidence type="ECO:0000256" key="4">
    <source>
        <dbReference type="ARBA" id="ARBA00022764"/>
    </source>
</evidence>
<keyword evidence="4" id="KW-0574">Periplasm</keyword>
<dbReference type="Pfam" id="PF13416">
    <property type="entry name" value="SBP_bac_8"/>
    <property type="match status" value="1"/>
</dbReference>
<keyword evidence="5" id="KW-1133">Transmembrane helix</keyword>
<keyword evidence="2" id="KW-0813">Transport</keyword>
<dbReference type="GO" id="GO:0019808">
    <property type="term" value="F:polyamine binding"/>
    <property type="evidence" value="ECO:0007669"/>
    <property type="project" value="InterPro"/>
</dbReference>
<accession>A0A858C1Z1</accession>
<proteinExistence type="predicted"/>
<comment type="subcellular location">
    <subcellularLocation>
        <location evidence="1">Periplasm</location>
    </subcellularLocation>
</comment>
<dbReference type="GO" id="GO:0015846">
    <property type="term" value="P:polyamine transport"/>
    <property type="evidence" value="ECO:0007669"/>
    <property type="project" value="InterPro"/>
</dbReference>
<dbReference type="CDD" id="cd13590">
    <property type="entry name" value="PBP2_PotD_PotF_like"/>
    <property type="match status" value="1"/>
</dbReference>
<reference evidence="7 8" key="1">
    <citation type="submission" date="2020-02" db="EMBL/GenBank/DDBJ databases">
        <authorList>
            <person name="Kim Y.B."/>
            <person name="Roh S.W."/>
        </authorList>
    </citation>
    <scope>NUCLEOTIDE SEQUENCE [LARGE SCALE GENOMIC DNA]</scope>
    <source>
        <strain evidence="7 8">DSM 103574</strain>
    </source>
</reference>
<protein>
    <submittedName>
        <fullName evidence="7">Spermidine/putrescine ABC transporter substrate-binding protein</fullName>
    </submittedName>
</protein>
<name>A0A858C1Z1_9FIRM</name>
<dbReference type="PRINTS" id="PR00909">
    <property type="entry name" value="SPERMDNBNDNG"/>
</dbReference>
<evidence type="ECO:0000313" key="8">
    <source>
        <dbReference type="Proteomes" id="UP000466848"/>
    </source>
</evidence>
<dbReference type="KEGG" id="abut:Ami103574_05380"/>
<organism evidence="7 8">
    <name type="scientific">Aminipila butyrica</name>
    <dbReference type="NCBI Taxonomy" id="433296"/>
    <lineage>
        <taxon>Bacteria</taxon>
        <taxon>Bacillati</taxon>
        <taxon>Bacillota</taxon>
        <taxon>Clostridia</taxon>
        <taxon>Peptostreptococcales</taxon>
        <taxon>Anaerovoracaceae</taxon>
        <taxon>Aminipila</taxon>
    </lineage>
</organism>
<feature type="chain" id="PRO_5039224379" evidence="6">
    <location>
        <begin position="29"/>
        <end position="419"/>
    </location>
</feature>
<keyword evidence="3 6" id="KW-0732">Signal</keyword>